<dbReference type="AlphaFoldDB" id="A0A1R3K6A7"/>
<dbReference type="EMBL" id="AWUE01014605">
    <property type="protein sequence ID" value="OMP02633.1"/>
    <property type="molecule type" value="Genomic_DNA"/>
</dbReference>
<sequence length="276" mass="30346">MAAPKVTLKLLIDKENNKVLFAEAGKGFVDFLVNMTLLPVGTFLRLFDEKEDNMGGSLGSLYQSINNLGNNNYVLQTSKEALLNPKVVDDHNISCLTHLLPNVITQSQSSDQSPVPMNAAYGPYGGPNPIQRQPPSSGTRKNYKCSYCNNHFNYTTLVAGQYCPHCGGTLVVLDDKQKSSGHVRGFTYIIMDDLAVSPMSILPTITLLHSKFNIKDVSTTVEERLVDVGRDEALKLLKTSMLSKTVLTDVFLRNNANGQQGKQIKSEDADDFVNVD</sequence>
<dbReference type="InterPro" id="IPR007750">
    <property type="entry name" value="DUF674"/>
</dbReference>
<evidence type="ECO:0000313" key="3">
    <source>
        <dbReference type="Proteomes" id="UP000187203"/>
    </source>
</evidence>
<comment type="caution">
    <text evidence="2">The sequence shown here is derived from an EMBL/GenBank/DDBJ whole genome shotgun (WGS) entry which is preliminary data.</text>
</comment>
<dbReference type="PANTHER" id="PTHR33103:SF110">
    <property type="entry name" value="DUF674 FAMILY PROTEIN"/>
    <property type="match status" value="1"/>
</dbReference>
<dbReference type="Proteomes" id="UP000187203">
    <property type="component" value="Unassembled WGS sequence"/>
</dbReference>
<gene>
    <name evidence="2" type="ORF">COLO4_10951</name>
</gene>
<dbReference type="Pfam" id="PF05056">
    <property type="entry name" value="DUF674"/>
    <property type="match status" value="2"/>
</dbReference>
<dbReference type="OrthoDB" id="2014278at2759"/>
<keyword evidence="3" id="KW-1185">Reference proteome</keyword>
<proteinExistence type="predicted"/>
<organism evidence="2 3">
    <name type="scientific">Corchorus olitorius</name>
    <dbReference type="NCBI Taxonomy" id="93759"/>
    <lineage>
        <taxon>Eukaryota</taxon>
        <taxon>Viridiplantae</taxon>
        <taxon>Streptophyta</taxon>
        <taxon>Embryophyta</taxon>
        <taxon>Tracheophyta</taxon>
        <taxon>Spermatophyta</taxon>
        <taxon>Magnoliopsida</taxon>
        <taxon>eudicotyledons</taxon>
        <taxon>Gunneridae</taxon>
        <taxon>Pentapetalae</taxon>
        <taxon>rosids</taxon>
        <taxon>malvids</taxon>
        <taxon>Malvales</taxon>
        <taxon>Malvaceae</taxon>
        <taxon>Grewioideae</taxon>
        <taxon>Apeibeae</taxon>
        <taxon>Corchorus</taxon>
    </lineage>
</organism>
<evidence type="ECO:0008006" key="4">
    <source>
        <dbReference type="Google" id="ProtNLM"/>
    </source>
</evidence>
<evidence type="ECO:0000313" key="2">
    <source>
        <dbReference type="EMBL" id="OMP02633.1"/>
    </source>
</evidence>
<feature type="region of interest" description="Disordered" evidence="1">
    <location>
        <begin position="107"/>
        <end position="137"/>
    </location>
</feature>
<reference evidence="3" key="1">
    <citation type="submission" date="2013-09" db="EMBL/GenBank/DDBJ databases">
        <title>Corchorus olitorius genome sequencing.</title>
        <authorList>
            <person name="Alam M."/>
            <person name="Haque M.S."/>
            <person name="Islam M.S."/>
            <person name="Emdad E.M."/>
            <person name="Islam M.M."/>
            <person name="Ahmed B."/>
            <person name="Halim A."/>
            <person name="Hossen Q.M.M."/>
            <person name="Hossain M.Z."/>
            <person name="Ahmed R."/>
            <person name="Khan M.M."/>
            <person name="Islam R."/>
            <person name="Rashid M.M."/>
            <person name="Khan S.A."/>
            <person name="Rahman M.S."/>
            <person name="Alam M."/>
            <person name="Yahiya A.S."/>
            <person name="Khan M.S."/>
            <person name="Azam M.S."/>
            <person name="Haque T."/>
            <person name="Lashkar M.Z.H."/>
            <person name="Akhand A.I."/>
            <person name="Morshed G."/>
            <person name="Roy S."/>
            <person name="Uddin K.S."/>
            <person name="Rabeya T."/>
            <person name="Hossain A.S."/>
            <person name="Chowdhury A."/>
            <person name="Snigdha A.R."/>
            <person name="Mortoza M.S."/>
            <person name="Matin S.A."/>
            <person name="Hoque S.M.E."/>
            <person name="Islam M.K."/>
            <person name="Roy D.K."/>
            <person name="Haider R."/>
            <person name="Moosa M.M."/>
            <person name="Elias S.M."/>
            <person name="Hasan A.M."/>
            <person name="Jahan S."/>
            <person name="Shafiuddin M."/>
            <person name="Mahmood N."/>
            <person name="Shommy N.S."/>
        </authorList>
    </citation>
    <scope>NUCLEOTIDE SEQUENCE [LARGE SCALE GENOMIC DNA]</scope>
    <source>
        <strain evidence="3">cv. O-4</strain>
    </source>
</reference>
<accession>A0A1R3K6A7</accession>
<name>A0A1R3K6A7_9ROSI</name>
<dbReference type="PANTHER" id="PTHR33103">
    <property type="entry name" value="OS01G0153900 PROTEIN"/>
    <property type="match status" value="1"/>
</dbReference>
<evidence type="ECO:0000256" key="1">
    <source>
        <dbReference type="SAM" id="MobiDB-lite"/>
    </source>
</evidence>
<protein>
    <recommendedName>
        <fullName evidence="4">DUF674 domain-containing protein</fullName>
    </recommendedName>
</protein>